<keyword evidence="1" id="KW-0812">Transmembrane</keyword>
<proteinExistence type="predicted"/>
<dbReference type="InParanoid" id="A0A1Y2D7S6"/>
<evidence type="ECO:0000313" key="3">
    <source>
        <dbReference type="Proteomes" id="UP000193689"/>
    </source>
</evidence>
<feature type="transmembrane region" description="Helical" evidence="1">
    <location>
        <begin position="90"/>
        <end position="108"/>
    </location>
</feature>
<evidence type="ECO:0000313" key="2">
    <source>
        <dbReference type="EMBL" id="ORY55267.1"/>
    </source>
</evidence>
<name>A0A1Y2D7S6_9PEZI</name>
<dbReference type="STRING" id="1141098.A0A1Y2D7S6"/>
<evidence type="ECO:0000256" key="1">
    <source>
        <dbReference type="SAM" id="Phobius"/>
    </source>
</evidence>
<organism evidence="2 3">
    <name type="scientific">Pseudomassariella vexata</name>
    <dbReference type="NCBI Taxonomy" id="1141098"/>
    <lineage>
        <taxon>Eukaryota</taxon>
        <taxon>Fungi</taxon>
        <taxon>Dikarya</taxon>
        <taxon>Ascomycota</taxon>
        <taxon>Pezizomycotina</taxon>
        <taxon>Sordariomycetes</taxon>
        <taxon>Xylariomycetidae</taxon>
        <taxon>Amphisphaeriales</taxon>
        <taxon>Pseudomassariaceae</taxon>
        <taxon>Pseudomassariella</taxon>
    </lineage>
</organism>
<dbReference type="RefSeq" id="XP_040709538.1">
    <property type="nucleotide sequence ID" value="XM_040857795.1"/>
</dbReference>
<feature type="transmembrane region" description="Helical" evidence="1">
    <location>
        <begin position="201"/>
        <end position="219"/>
    </location>
</feature>
<dbReference type="Proteomes" id="UP000193689">
    <property type="component" value="Unassembled WGS sequence"/>
</dbReference>
<gene>
    <name evidence="2" type="ORF">BCR38DRAFT_403374</name>
</gene>
<feature type="transmembrane region" description="Helical" evidence="1">
    <location>
        <begin position="12"/>
        <end position="30"/>
    </location>
</feature>
<keyword evidence="1" id="KW-1133">Transmembrane helix</keyword>
<keyword evidence="3" id="KW-1185">Reference proteome</keyword>
<accession>A0A1Y2D7S6</accession>
<dbReference type="OrthoDB" id="72269at2759"/>
<dbReference type="GeneID" id="63774007"/>
<comment type="caution">
    <text evidence="2">The sequence shown here is derived from an EMBL/GenBank/DDBJ whole genome shotgun (WGS) entry which is preliminary data.</text>
</comment>
<dbReference type="AlphaFoldDB" id="A0A1Y2D7S6"/>
<feature type="transmembrane region" description="Helical" evidence="1">
    <location>
        <begin position="170"/>
        <end position="195"/>
    </location>
</feature>
<feature type="transmembrane region" description="Helical" evidence="1">
    <location>
        <begin position="57"/>
        <end position="78"/>
    </location>
</feature>
<keyword evidence="1" id="KW-0472">Membrane</keyword>
<feature type="transmembrane region" description="Helical" evidence="1">
    <location>
        <begin position="128"/>
        <end position="149"/>
    </location>
</feature>
<reference evidence="2 3" key="1">
    <citation type="submission" date="2016-07" db="EMBL/GenBank/DDBJ databases">
        <title>Pervasive Adenine N6-methylation of Active Genes in Fungi.</title>
        <authorList>
            <consortium name="DOE Joint Genome Institute"/>
            <person name="Mondo S.J."/>
            <person name="Dannebaum R.O."/>
            <person name="Kuo R.C."/>
            <person name="Labutti K."/>
            <person name="Haridas S."/>
            <person name="Kuo A."/>
            <person name="Salamov A."/>
            <person name="Ahrendt S.R."/>
            <person name="Lipzen A."/>
            <person name="Sullivan W."/>
            <person name="Andreopoulos W.B."/>
            <person name="Clum A."/>
            <person name="Lindquist E."/>
            <person name="Daum C."/>
            <person name="Ramamoorthy G.K."/>
            <person name="Gryganskyi A."/>
            <person name="Culley D."/>
            <person name="Magnuson J.K."/>
            <person name="James T.Y."/>
            <person name="O'Malley M.A."/>
            <person name="Stajich J.E."/>
            <person name="Spatafora J.W."/>
            <person name="Visel A."/>
            <person name="Grigoriev I.V."/>
        </authorList>
    </citation>
    <scope>NUCLEOTIDE SEQUENCE [LARGE SCALE GENOMIC DNA]</scope>
    <source>
        <strain evidence="2 3">CBS 129021</strain>
    </source>
</reference>
<protein>
    <submittedName>
        <fullName evidence="2">Uncharacterized protein</fullName>
    </submittedName>
</protein>
<dbReference type="EMBL" id="MCFJ01000028">
    <property type="protein sequence ID" value="ORY55267.1"/>
    <property type="molecule type" value="Genomic_DNA"/>
</dbReference>
<sequence length="381" mass="41950">MDKYRARNLAGPALAGIGLFGLNAMFGQIYRNGYIGRVLDILSSPKPVLPGSQNPLLTSYLGLPVLDGLLAVASVLWANVADGSSPVLSLYALQFGGQLVPIFLVMMVEGSKVGNTGNPLHFSVLWGYTMQTVGYAATMPIYAIMHLFTSPTFISRGRALSKANRPRTSACLTLEALVPAFSIGYLLPTLLMAWPVSSPTLHQWFGVLWQGFPLYVVVWQQVFTRLRKPTLQSDSETISRAYDWAFNTASVIQLFTYTVILAVKVAPGSFPTWAVEEFTFGRVFRPGSFFSTRPLTSMITAMHEFFKWDQIIGSAAALTWAVTLNVTARNDTMSWGDWILLGWDILRWSTLAGPGGALARLLQRRDKIVISEHGQDRTKGS</sequence>